<sequence length="718" mass="84727">MEKIKKFFDIKTIQINREYYEKLKKVDYTKLEDELYGYLFVCNDILSSELSTKYEKEEMLRLMFEEPEEFERIQEEIKEEIERFGIEELDEDTKEYFNKISAKNFFPYPDTRLMMVVGAYVLLILQEPLLEKNFDSSIIENSNLPKELQGIIIPYISNPCFKMQLFSLINKFEKDELLAFIVFGFSFDHYCKYQTKKEDSIYKSCDSLSEGLIKLFLNILDIKDNEEILNLYSDLGDFLVASSLSNSSVTIYGSEDYFVRDKLSILKASLFSNNIKFENTDKENGIVFNDSAEENISTLKYFENRESQKVDKIFLNLSQILGYYKNNIKEVTEEYRSKLENNFKIPNEILKNTSLEWIFHILLINQLKEKGKGISLVKTNILYEPKNKNIRKYFVENGYIESIIYLPKNMLIDYPFPLALIVFSKENKKIKFIDAYKFCKMEKFKIEFIDNYFKNPKISEIKEQNINIIIDTNVEKIIDLINNQKNIKESFSKKIEDIVEKDYNLVVTENFEILVDILKKFKNEIKFKDIIKNIVRGSQKTISKFKSEEETQYIYLSLSDINDGLIEFKNIENYLKEVPKNQEKFFIKNNSILLSKYGSSPKLAISQIPDDKKVIPSGNFIIIEVDEEKLNPWYLMSYFSSGFGSEKLKETYTEAKNDTISIRKLENIEIPVPPIKEQEKIAKEYRESLKKIEEMKKKLKNEIQNSKEIFIKYSGGLV</sequence>
<dbReference type="EC" id="2.1.1.72" evidence="7"/>
<dbReference type="GO" id="GO:0009007">
    <property type="term" value="F:site-specific DNA-methyltransferase (adenine-specific) activity"/>
    <property type="evidence" value="ECO:0007669"/>
    <property type="project" value="UniProtKB-EC"/>
</dbReference>
<dbReference type="InterPro" id="IPR052021">
    <property type="entry name" value="Type-I_RS_S_subunit"/>
</dbReference>
<dbReference type="Proteomes" id="UP000001921">
    <property type="component" value="Chromosome"/>
</dbReference>
<dbReference type="eggNOG" id="COG0286">
    <property type="taxonomic scope" value="Bacteria"/>
</dbReference>
<dbReference type="GeneID" id="45635740"/>
<dbReference type="InterPro" id="IPR003356">
    <property type="entry name" value="DNA_methylase_A-5"/>
</dbReference>
<feature type="coiled-coil region" evidence="4">
    <location>
        <begin position="675"/>
        <end position="709"/>
    </location>
</feature>
<keyword evidence="7" id="KW-0489">Methyltransferase</keyword>
<dbReference type="EMBL" id="CM000440">
    <property type="protein sequence ID" value="EDK89795.1"/>
    <property type="molecule type" value="Genomic_DNA"/>
</dbReference>
<evidence type="ECO:0000256" key="2">
    <source>
        <dbReference type="ARBA" id="ARBA00022747"/>
    </source>
</evidence>
<evidence type="ECO:0000256" key="3">
    <source>
        <dbReference type="ARBA" id="ARBA00023125"/>
    </source>
</evidence>
<dbReference type="HOGENOM" id="CLU_372457_0_0_0"/>
<reference evidence="7" key="2">
    <citation type="submission" date="2007-05" db="EMBL/GenBank/DDBJ databases">
        <title>Genome sequence of Fusobacterium nucleatum subspecies polymorphum - a genetically tractable Fusobacterium.</title>
        <authorList>
            <person name="Karpathy S.E."/>
            <person name="Xiang Q."/>
            <person name="Gioia J."/>
            <person name="Jiang H."/>
            <person name="Liu Y."/>
            <person name="Petrosino J.F."/>
            <person name="Yerrapragada S."/>
            <person name="Fox G.E."/>
            <person name="Kinder Haake S."/>
            <person name="Weinstock G.M."/>
            <person name="Highlander S.K."/>
        </authorList>
    </citation>
    <scope>NUCLEOTIDE SEQUENCE [LARGE SCALE GENOMIC DNA]</scope>
    <source>
        <strain evidence="7">ATCC 10953</strain>
    </source>
</reference>
<dbReference type="AlphaFoldDB" id="A5TY20"/>
<evidence type="ECO:0000256" key="1">
    <source>
        <dbReference type="ARBA" id="ARBA00010923"/>
    </source>
</evidence>
<dbReference type="Gene3D" id="3.90.220.20">
    <property type="entry name" value="DNA methylase specificity domains"/>
    <property type="match status" value="1"/>
</dbReference>
<organism evidence="7">
    <name type="scientific">Fusobacterium polymorphum ATCC 10953</name>
    <dbReference type="NCBI Taxonomy" id="393480"/>
    <lineage>
        <taxon>Bacteria</taxon>
        <taxon>Fusobacteriati</taxon>
        <taxon>Fusobacteriota</taxon>
        <taxon>Fusobacteriia</taxon>
        <taxon>Fusobacteriales</taxon>
        <taxon>Fusobacteriaceae</taxon>
        <taxon>Fusobacterium</taxon>
    </lineage>
</organism>
<protein>
    <submittedName>
        <fullName evidence="7">Site-specific DNA-methyltransferase (Adenine-specific)</fullName>
        <ecNumber evidence="7">2.1.1.72</ecNumber>
    </submittedName>
</protein>
<feature type="domain" description="Type I restriction modification DNA specificity" evidence="5">
    <location>
        <begin position="525"/>
        <end position="704"/>
    </location>
</feature>
<keyword evidence="3" id="KW-0238">DNA-binding</keyword>
<dbReference type="GO" id="GO:0009307">
    <property type="term" value="P:DNA restriction-modification system"/>
    <property type="evidence" value="ECO:0007669"/>
    <property type="project" value="UniProtKB-KW"/>
</dbReference>
<dbReference type="GO" id="GO:0003677">
    <property type="term" value="F:DNA binding"/>
    <property type="evidence" value="ECO:0007669"/>
    <property type="project" value="UniProtKB-KW"/>
</dbReference>
<dbReference type="GO" id="GO:0008170">
    <property type="term" value="F:N-methyltransferase activity"/>
    <property type="evidence" value="ECO:0007669"/>
    <property type="project" value="InterPro"/>
</dbReference>
<dbReference type="PANTHER" id="PTHR30408">
    <property type="entry name" value="TYPE-1 RESTRICTION ENZYME ECOKI SPECIFICITY PROTEIN"/>
    <property type="match status" value="1"/>
</dbReference>
<dbReference type="SUPFAM" id="SSF53335">
    <property type="entry name" value="S-adenosyl-L-methionine-dependent methyltransferases"/>
    <property type="match status" value="1"/>
</dbReference>
<dbReference type="RefSeq" id="WP_005898734.1">
    <property type="nucleotide sequence ID" value="NZ_CM000440.1"/>
</dbReference>
<dbReference type="eggNOG" id="COG0732">
    <property type="taxonomic scope" value="Bacteria"/>
</dbReference>
<evidence type="ECO:0000259" key="5">
    <source>
        <dbReference type="Pfam" id="PF01420"/>
    </source>
</evidence>
<name>A5TY20_FUSNP</name>
<keyword evidence="2" id="KW-0680">Restriction system</keyword>
<dbReference type="GO" id="GO:0032259">
    <property type="term" value="P:methylation"/>
    <property type="evidence" value="ECO:0007669"/>
    <property type="project" value="UniProtKB-KW"/>
</dbReference>
<dbReference type="PANTHER" id="PTHR30408:SF12">
    <property type="entry name" value="TYPE I RESTRICTION ENZYME MJAVIII SPECIFICITY SUBUNIT"/>
    <property type="match status" value="1"/>
</dbReference>
<keyword evidence="4" id="KW-0175">Coiled coil</keyword>
<keyword evidence="7" id="KW-0808">Transferase</keyword>
<accession>A5TY20</accession>
<dbReference type="Gene3D" id="3.40.50.150">
    <property type="entry name" value="Vaccinia Virus protein VP39"/>
    <property type="match status" value="1"/>
</dbReference>
<dbReference type="InterPro" id="IPR000055">
    <property type="entry name" value="Restrct_endonuc_typeI_TRD"/>
</dbReference>
<gene>
    <name evidence="7" type="ORF">FNP_2029</name>
</gene>
<evidence type="ECO:0000256" key="4">
    <source>
        <dbReference type="SAM" id="Coils"/>
    </source>
</evidence>
<dbReference type="InterPro" id="IPR029063">
    <property type="entry name" value="SAM-dependent_MTases_sf"/>
</dbReference>
<proteinExistence type="inferred from homology"/>
<dbReference type="InterPro" id="IPR044946">
    <property type="entry name" value="Restrct_endonuc_typeI_TRD_sf"/>
</dbReference>
<dbReference type="Pfam" id="PF02384">
    <property type="entry name" value="N6_Mtase"/>
    <property type="match status" value="1"/>
</dbReference>
<comment type="similarity">
    <text evidence="1">Belongs to the type-I restriction system S methylase family.</text>
</comment>
<dbReference type="SUPFAM" id="SSF116734">
    <property type="entry name" value="DNA methylase specificity domain"/>
    <property type="match status" value="1"/>
</dbReference>
<reference evidence="7" key="1">
    <citation type="submission" date="2006-07" db="EMBL/GenBank/DDBJ databases">
        <authorList>
            <person name="Qin X."/>
            <person name="Weinstock G.M."/>
        </authorList>
    </citation>
    <scope>NUCLEOTIDE SEQUENCE [LARGE SCALE GENOMIC DNA]</scope>
    <source>
        <strain evidence="7">ATCC 10953</strain>
    </source>
</reference>
<feature type="domain" description="DNA methylase adenine-specific" evidence="6">
    <location>
        <begin position="212"/>
        <end position="509"/>
    </location>
</feature>
<dbReference type="Pfam" id="PF01420">
    <property type="entry name" value="Methylase_S"/>
    <property type="match status" value="1"/>
</dbReference>
<evidence type="ECO:0000259" key="6">
    <source>
        <dbReference type="Pfam" id="PF02384"/>
    </source>
</evidence>
<evidence type="ECO:0000313" key="7">
    <source>
        <dbReference type="EMBL" id="EDK89795.1"/>
    </source>
</evidence>